<protein>
    <recommendedName>
        <fullName evidence="3">EB domain-containing protein</fullName>
    </recommendedName>
</protein>
<evidence type="ECO:0000313" key="1">
    <source>
        <dbReference type="EMBL" id="GMT10359.1"/>
    </source>
</evidence>
<keyword evidence="2" id="KW-1185">Reference proteome</keyword>
<evidence type="ECO:0000313" key="2">
    <source>
        <dbReference type="Proteomes" id="UP001432322"/>
    </source>
</evidence>
<dbReference type="SMART" id="SM00289">
    <property type="entry name" value="WR1"/>
    <property type="match status" value="2"/>
</dbReference>
<name>A0AAV5UXA4_9BILA</name>
<evidence type="ECO:0008006" key="3">
    <source>
        <dbReference type="Google" id="ProtNLM"/>
    </source>
</evidence>
<organism evidence="1 2">
    <name type="scientific">Pristionchus fissidentatus</name>
    <dbReference type="NCBI Taxonomy" id="1538716"/>
    <lineage>
        <taxon>Eukaryota</taxon>
        <taxon>Metazoa</taxon>
        <taxon>Ecdysozoa</taxon>
        <taxon>Nematoda</taxon>
        <taxon>Chromadorea</taxon>
        <taxon>Rhabditida</taxon>
        <taxon>Rhabditina</taxon>
        <taxon>Diplogasteromorpha</taxon>
        <taxon>Diplogasteroidea</taxon>
        <taxon>Neodiplogasteridae</taxon>
        <taxon>Pristionchus</taxon>
    </lineage>
</organism>
<gene>
    <name evidence="1" type="ORF">PFISCL1PPCAC_1656</name>
</gene>
<accession>A0AAV5UXA4</accession>
<dbReference type="AlphaFoldDB" id="A0AAV5UXA4"/>
<dbReference type="EMBL" id="BTSY01000001">
    <property type="protein sequence ID" value="GMT10359.1"/>
    <property type="molecule type" value="Genomic_DNA"/>
</dbReference>
<dbReference type="Proteomes" id="UP001432322">
    <property type="component" value="Unassembled WGS sequence"/>
</dbReference>
<feature type="non-terminal residue" evidence="1">
    <location>
        <position position="176"/>
    </location>
</feature>
<comment type="caution">
    <text evidence="1">The sequence shown here is derived from an EMBL/GenBank/DDBJ whole genome shotgun (WGS) entry which is preliminary data.</text>
</comment>
<feature type="non-terminal residue" evidence="1">
    <location>
        <position position="1"/>
    </location>
</feature>
<reference evidence="1" key="1">
    <citation type="submission" date="2023-10" db="EMBL/GenBank/DDBJ databases">
        <title>Genome assembly of Pristionchus species.</title>
        <authorList>
            <person name="Yoshida K."/>
            <person name="Sommer R.J."/>
        </authorList>
    </citation>
    <scope>NUCLEOTIDE SEQUENCE</scope>
    <source>
        <strain evidence="1">RS5133</strain>
    </source>
</reference>
<proteinExistence type="predicted"/>
<sequence>ITILTTFATANVQCPANFVRLSTGVQCYTNEYCSSLANGYTCENNVCCMRAQRDPFCPVDQISIGGICYGLVNINEPCAYSPQCRGSCMNPSDVVERDLQTQKLKNCLDEPCSQGFVCEYTSVGRYQCCGQYTNNVNYNYGVVKMYPGTTLPLVCKEINSCLFVDTPNCVYSSRYL</sequence>
<dbReference type="InterPro" id="IPR006150">
    <property type="entry name" value="Cys_repeat_1"/>
</dbReference>